<evidence type="ECO:0000256" key="1">
    <source>
        <dbReference type="ARBA" id="ARBA00001286"/>
    </source>
</evidence>
<keyword evidence="13" id="KW-1185">Reference proteome</keyword>
<comment type="subcellular location">
    <subcellularLocation>
        <location evidence="9">Cytoplasm</location>
    </subcellularLocation>
</comment>
<keyword evidence="4 9" id="KW-0489">Methyltransferase</keyword>
<proteinExistence type="inferred from homology"/>
<sequence>MAKLPYYYAEMDSPIGILTVVQSSKGVCFIEFGSASDTSTSINMKLRKLQINATLLNESPPLKMVEEQLCAYFNGELKDFRLPLDLIGTRFQKLVWEKVASIPYGVTKSYKQIATEIGSPKAVRAIGGANNRNPVPIIIPCHRVIGTNGSMVGYGGGLDKKEILLRLEGSFERISS</sequence>
<feature type="domain" description="Methylated-DNA-[protein]-cysteine S-methyltransferase DNA binding" evidence="10">
    <location>
        <begin position="91"/>
        <end position="169"/>
    </location>
</feature>
<dbReference type="InterPro" id="IPR001497">
    <property type="entry name" value="MethylDNA_cys_MeTrfase_AS"/>
</dbReference>
<dbReference type="EC" id="2.1.1.63" evidence="9"/>
<dbReference type="InterPro" id="IPR036217">
    <property type="entry name" value="MethylDNA_cys_MeTrfase_DNAb"/>
</dbReference>
<dbReference type="Gene3D" id="1.10.10.10">
    <property type="entry name" value="Winged helix-like DNA-binding domain superfamily/Winged helix DNA-binding domain"/>
    <property type="match status" value="1"/>
</dbReference>
<evidence type="ECO:0000313" key="12">
    <source>
        <dbReference type="EMBL" id="RKL65579.1"/>
    </source>
</evidence>
<dbReference type="OrthoDB" id="9802228at2"/>
<evidence type="ECO:0000256" key="7">
    <source>
        <dbReference type="ARBA" id="ARBA00023204"/>
    </source>
</evidence>
<keyword evidence="5 9" id="KW-0808">Transferase</keyword>
<dbReference type="InterPro" id="IPR023546">
    <property type="entry name" value="MGMT"/>
</dbReference>
<dbReference type="SUPFAM" id="SSF46767">
    <property type="entry name" value="Methylated DNA-protein cysteine methyltransferase, C-terminal domain"/>
    <property type="match status" value="1"/>
</dbReference>
<evidence type="ECO:0000256" key="5">
    <source>
        <dbReference type="ARBA" id="ARBA00022679"/>
    </source>
</evidence>
<dbReference type="InterPro" id="IPR036631">
    <property type="entry name" value="MGMT_N_sf"/>
</dbReference>
<evidence type="ECO:0000256" key="8">
    <source>
        <dbReference type="ARBA" id="ARBA00049348"/>
    </source>
</evidence>
<dbReference type="InterPro" id="IPR014048">
    <property type="entry name" value="MethylDNA_cys_MeTrfase_DNA-bd"/>
</dbReference>
<comment type="catalytic activity">
    <reaction evidence="1 9">
        <text>a 4-O-methyl-thymidine in DNA + L-cysteinyl-[protein] = a thymidine in DNA + S-methyl-L-cysteinyl-[protein]</text>
        <dbReference type="Rhea" id="RHEA:53428"/>
        <dbReference type="Rhea" id="RHEA-COMP:10131"/>
        <dbReference type="Rhea" id="RHEA-COMP:10132"/>
        <dbReference type="Rhea" id="RHEA-COMP:13555"/>
        <dbReference type="Rhea" id="RHEA-COMP:13556"/>
        <dbReference type="ChEBI" id="CHEBI:29950"/>
        <dbReference type="ChEBI" id="CHEBI:82612"/>
        <dbReference type="ChEBI" id="CHEBI:137386"/>
        <dbReference type="ChEBI" id="CHEBI:137387"/>
        <dbReference type="EC" id="2.1.1.63"/>
    </reaction>
</comment>
<name>A0A3A9JZH2_9BACI</name>
<dbReference type="RefSeq" id="WP_110936927.1">
    <property type="nucleotide sequence ID" value="NZ_KZ614146.1"/>
</dbReference>
<dbReference type="NCBIfam" id="TIGR00589">
    <property type="entry name" value="ogt"/>
    <property type="match status" value="1"/>
</dbReference>
<reference evidence="12 13" key="1">
    <citation type="submission" date="2017-10" db="EMBL/GenBank/DDBJ databases">
        <title>Bacillus sp. nov., a halophilic bacterium isolated from a Keqin Lake.</title>
        <authorList>
            <person name="Wang H."/>
        </authorList>
    </citation>
    <scope>NUCLEOTIDE SEQUENCE [LARGE SCALE GENOMIC DNA]</scope>
    <source>
        <strain evidence="12 13">KCTC 13187</strain>
    </source>
</reference>
<dbReference type="HAMAP" id="MF_00772">
    <property type="entry name" value="OGT"/>
    <property type="match status" value="1"/>
</dbReference>
<dbReference type="AlphaFoldDB" id="A0A3A9JZH2"/>
<gene>
    <name evidence="12" type="ORF">CR203_19855</name>
</gene>
<dbReference type="GO" id="GO:0003908">
    <property type="term" value="F:methylated-DNA-[protein]-cysteine S-methyltransferase activity"/>
    <property type="evidence" value="ECO:0007669"/>
    <property type="project" value="UniProtKB-UniRule"/>
</dbReference>
<dbReference type="InterPro" id="IPR036388">
    <property type="entry name" value="WH-like_DNA-bd_sf"/>
</dbReference>
<dbReference type="GO" id="GO:0032259">
    <property type="term" value="P:methylation"/>
    <property type="evidence" value="ECO:0007669"/>
    <property type="project" value="UniProtKB-KW"/>
</dbReference>
<dbReference type="GO" id="GO:0006307">
    <property type="term" value="P:DNA alkylation repair"/>
    <property type="evidence" value="ECO:0007669"/>
    <property type="project" value="UniProtKB-UniRule"/>
</dbReference>
<comment type="function">
    <text evidence="9">Involved in the cellular defense against the biological effects of O6-methylguanine (O6-MeG) and O4-methylthymine (O4-MeT) in DNA. Repairs the methylated nucleobase in DNA by stoichiometrically transferring the methyl group to a cysteine residue in the enzyme. This is a suicide reaction: the enzyme is irreversibly inactivated.</text>
</comment>
<dbReference type="EMBL" id="PDOE01000014">
    <property type="protein sequence ID" value="RKL65579.1"/>
    <property type="molecule type" value="Genomic_DNA"/>
</dbReference>
<comment type="catalytic activity">
    <reaction evidence="8 9">
        <text>a 6-O-methyl-2'-deoxyguanosine in DNA + L-cysteinyl-[protein] = S-methyl-L-cysteinyl-[protein] + a 2'-deoxyguanosine in DNA</text>
        <dbReference type="Rhea" id="RHEA:24000"/>
        <dbReference type="Rhea" id="RHEA-COMP:10131"/>
        <dbReference type="Rhea" id="RHEA-COMP:10132"/>
        <dbReference type="Rhea" id="RHEA-COMP:11367"/>
        <dbReference type="Rhea" id="RHEA-COMP:11368"/>
        <dbReference type="ChEBI" id="CHEBI:29950"/>
        <dbReference type="ChEBI" id="CHEBI:82612"/>
        <dbReference type="ChEBI" id="CHEBI:85445"/>
        <dbReference type="ChEBI" id="CHEBI:85448"/>
        <dbReference type="EC" id="2.1.1.63"/>
    </reaction>
</comment>
<dbReference type="PROSITE" id="PS00374">
    <property type="entry name" value="MGMT"/>
    <property type="match status" value="1"/>
</dbReference>
<dbReference type="Pfam" id="PF01035">
    <property type="entry name" value="DNA_binding_1"/>
    <property type="match status" value="1"/>
</dbReference>
<evidence type="ECO:0000256" key="9">
    <source>
        <dbReference type="HAMAP-Rule" id="MF_00772"/>
    </source>
</evidence>
<comment type="caution">
    <text evidence="12">The sequence shown here is derived from an EMBL/GenBank/DDBJ whole genome shotgun (WGS) entry which is preliminary data.</text>
</comment>
<protein>
    <recommendedName>
        <fullName evidence="9">Methylated-DNA--protein-cysteine methyltransferase</fullName>
        <ecNumber evidence="9">2.1.1.63</ecNumber>
    </recommendedName>
    <alternativeName>
        <fullName evidence="9">6-O-methylguanine-DNA methyltransferase</fullName>
        <shortName evidence="9">MGMT</shortName>
    </alternativeName>
    <alternativeName>
        <fullName evidence="9">O-6-methylguanine-DNA-alkyltransferase</fullName>
    </alternativeName>
</protein>
<evidence type="ECO:0000256" key="6">
    <source>
        <dbReference type="ARBA" id="ARBA00022763"/>
    </source>
</evidence>
<dbReference type="PANTHER" id="PTHR10815:SF5">
    <property type="entry name" value="METHYLATED-DNA--PROTEIN-CYSTEINE METHYLTRANSFERASE"/>
    <property type="match status" value="1"/>
</dbReference>
<dbReference type="Pfam" id="PF02870">
    <property type="entry name" value="Methyltransf_1N"/>
    <property type="match status" value="1"/>
</dbReference>
<dbReference type="GO" id="GO:0005737">
    <property type="term" value="C:cytoplasm"/>
    <property type="evidence" value="ECO:0007669"/>
    <property type="project" value="UniProtKB-SubCell"/>
</dbReference>
<comment type="miscellaneous">
    <text evidence="9">This enzyme catalyzes only one turnover and therefore is not strictly catalytic. According to one definition, an enzyme is a biocatalyst that acts repeatedly and over many reaction cycles.</text>
</comment>
<dbReference type="CDD" id="cd06445">
    <property type="entry name" value="ATase"/>
    <property type="match status" value="1"/>
</dbReference>
<dbReference type="Gene3D" id="3.30.160.70">
    <property type="entry name" value="Methylated DNA-protein cysteine methyltransferase domain"/>
    <property type="match status" value="1"/>
</dbReference>
<dbReference type="Proteomes" id="UP000281498">
    <property type="component" value="Unassembled WGS sequence"/>
</dbReference>
<evidence type="ECO:0000256" key="3">
    <source>
        <dbReference type="ARBA" id="ARBA00022490"/>
    </source>
</evidence>
<feature type="domain" description="Methylguanine DNA methyltransferase ribonuclease-like" evidence="11">
    <location>
        <begin position="7"/>
        <end position="86"/>
    </location>
</feature>
<evidence type="ECO:0000256" key="4">
    <source>
        <dbReference type="ARBA" id="ARBA00022603"/>
    </source>
</evidence>
<keyword evidence="3 9" id="KW-0963">Cytoplasm</keyword>
<keyword evidence="7 9" id="KW-0234">DNA repair</keyword>
<feature type="active site" description="Nucleophile; methyl group acceptor" evidence="9">
    <location>
        <position position="141"/>
    </location>
</feature>
<accession>A0A3A9JZH2</accession>
<dbReference type="FunFam" id="1.10.10.10:FF:000214">
    <property type="entry name" value="Methylated-DNA--protein-cysteine methyltransferase"/>
    <property type="match status" value="1"/>
</dbReference>
<keyword evidence="6 9" id="KW-0227">DNA damage</keyword>
<evidence type="ECO:0000256" key="2">
    <source>
        <dbReference type="ARBA" id="ARBA00008711"/>
    </source>
</evidence>
<evidence type="ECO:0000259" key="10">
    <source>
        <dbReference type="Pfam" id="PF01035"/>
    </source>
</evidence>
<organism evidence="12 13">
    <name type="scientific">Salipaludibacillus neizhouensis</name>
    <dbReference type="NCBI Taxonomy" id="885475"/>
    <lineage>
        <taxon>Bacteria</taxon>
        <taxon>Bacillati</taxon>
        <taxon>Bacillota</taxon>
        <taxon>Bacilli</taxon>
        <taxon>Bacillales</taxon>
        <taxon>Bacillaceae</taxon>
    </lineage>
</organism>
<dbReference type="InterPro" id="IPR008332">
    <property type="entry name" value="MethylG_MeTrfase_N"/>
</dbReference>
<dbReference type="SUPFAM" id="SSF53155">
    <property type="entry name" value="Methylated DNA-protein cysteine methyltransferase domain"/>
    <property type="match status" value="1"/>
</dbReference>
<comment type="similarity">
    <text evidence="2 9">Belongs to the MGMT family.</text>
</comment>
<dbReference type="PANTHER" id="PTHR10815">
    <property type="entry name" value="METHYLATED-DNA--PROTEIN-CYSTEINE METHYLTRANSFERASE"/>
    <property type="match status" value="1"/>
</dbReference>
<evidence type="ECO:0000259" key="11">
    <source>
        <dbReference type="Pfam" id="PF02870"/>
    </source>
</evidence>
<evidence type="ECO:0000313" key="13">
    <source>
        <dbReference type="Proteomes" id="UP000281498"/>
    </source>
</evidence>